<evidence type="ECO:0000313" key="3">
    <source>
        <dbReference type="Proteomes" id="UP001469553"/>
    </source>
</evidence>
<keyword evidence="1" id="KW-1133">Transmembrane helix</keyword>
<protein>
    <submittedName>
        <fullName evidence="2">Uncharacterized protein</fullName>
    </submittedName>
</protein>
<keyword evidence="1" id="KW-0812">Transmembrane</keyword>
<name>A0ABV0ZRY0_9TELE</name>
<proteinExistence type="predicted"/>
<gene>
    <name evidence="2" type="ORF">AMECASPLE_034053</name>
</gene>
<dbReference type="EMBL" id="JAHRIP010070574">
    <property type="protein sequence ID" value="MEQ2308994.1"/>
    <property type="molecule type" value="Genomic_DNA"/>
</dbReference>
<feature type="transmembrane region" description="Helical" evidence="1">
    <location>
        <begin position="25"/>
        <end position="43"/>
    </location>
</feature>
<comment type="caution">
    <text evidence="2">The sequence shown here is derived from an EMBL/GenBank/DDBJ whole genome shotgun (WGS) entry which is preliminary data.</text>
</comment>
<evidence type="ECO:0000256" key="1">
    <source>
        <dbReference type="SAM" id="Phobius"/>
    </source>
</evidence>
<organism evidence="2 3">
    <name type="scientific">Ameca splendens</name>
    <dbReference type="NCBI Taxonomy" id="208324"/>
    <lineage>
        <taxon>Eukaryota</taxon>
        <taxon>Metazoa</taxon>
        <taxon>Chordata</taxon>
        <taxon>Craniata</taxon>
        <taxon>Vertebrata</taxon>
        <taxon>Euteleostomi</taxon>
        <taxon>Actinopterygii</taxon>
        <taxon>Neopterygii</taxon>
        <taxon>Teleostei</taxon>
        <taxon>Neoteleostei</taxon>
        <taxon>Acanthomorphata</taxon>
        <taxon>Ovalentaria</taxon>
        <taxon>Atherinomorphae</taxon>
        <taxon>Cyprinodontiformes</taxon>
        <taxon>Goodeidae</taxon>
        <taxon>Ameca</taxon>
    </lineage>
</organism>
<dbReference type="Proteomes" id="UP001469553">
    <property type="component" value="Unassembled WGS sequence"/>
</dbReference>
<accession>A0ABV0ZRY0</accession>
<keyword evidence="1" id="KW-0472">Membrane</keyword>
<reference evidence="2 3" key="1">
    <citation type="submission" date="2021-06" db="EMBL/GenBank/DDBJ databases">
        <authorList>
            <person name="Palmer J.M."/>
        </authorList>
    </citation>
    <scope>NUCLEOTIDE SEQUENCE [LARGE SCALE GENOMIC DNA]</scope>
    <source>
        <strain evidence="2 3">AS_MEX2019</strain>
        <tissue evidence="2">Muscle</tissue>
    </source>
</reference>
<sequence length="110" mass="12027">MACTCIALYQVPRDPKALHATFSHSPIYTVTVVSCIVATAALGQTDRRINLMSSKATAKKNSHFLSLSVTHHFLDAGCFYLSVGCTDFFTRCLTDISHINISSEITKNPC</sequence>
<keyword evidence="3" id="KW-1185">Reference proteome</keyword>
<evidence type="ECO:0000313" key="2">
    <source>
        <dbReference type="EMBL" id="MEQ2308994.1"/>
    </source>
</evidence>